<dbReference type="PANTHER" id="PTHR43163">
    <property type="entry name" value="DIPEPTIDE TRANSPORT SYSTEM PERMEASE PROTEIN DPPB-RELATED"/>
    <property type="match status" value="1"/>
</dbReference>
<dbReference type="Proteomes" id="UP000070299">
    <property type="component" value="Unassembled WGS sequence"/>
</dbReference>
<feature type="transmembrane region" description="Helical" evidence="9">
    <location>
        <begin position="133"/>
        <end position="162"/>
    </location>
</feature>
<name>A0A148KNT8_9ALTE</name>
<dbReference type="Pfam" id="PF19300">
    <property type="entry name" value="BPD_transp_1_N"/>
    <property type="match status" value="1"/>
</dbReference>
<feature type="transmembrane region" description="Helical" evidence="9">
    <location>
        <begin position="263"/>
        <end position="285"/>
    </location>
</feature>
<evidence type="ECO:0000256" key="8">
    <source>
        <dbReference type="ARBA" id="ARBA00024202"/>
    </source>
</evidence>
<dbReference type="OrthoDB" id="9805855at2"/>
<evidence type="ECO:0000256" key="4">
    <source>
        <dbReference type="ARBA" id="ARBA00022519"/>
    </source>
</evidence>
<keyword evidence="12" id="KW-1185">Reference proteome</keyword>
<sequence length="343" mass="38543">MLKVILRFANLVVLTLLVLSFFSFLLAYMFPGEPLANLTGVVRGNEQQLEALGQLYHLDNNFLVQYWYYLAELFDGNWGLSFSSGLPLASEIARTLPASIELSTYALILSMFIGLPLGFIAGLRHRKTTDYALLSLSVLGYSIPVFWLAMLMILGFCLQLGWFPLSGRLSLLYEVPRISGFILLDIMWSDLENKSAILIDALRHLILPTLSIAAFTTTIILRITRRSVIETMNSDYILAALARGLTPWQILFRHGIKNALMPILPLIALQFTTLLTNAMIVEVIFSWPGIGNWLIQAIYQRDYPAIRVGMLAVSTLVVLFTMSIDLLIRLVDPKKSKVERVAI</sequence>
<dbReference type="InterPro" id="IPR045621">
    <property type="entry name" value="BPD_transp_1_N"/>
</dbReference>
<evidence type="ECO:0000313" key="12">
    <source>
        <dbReference type="Proteomes" id="UP000070299"/>
    </source>
</evidence>
<comment type="similarity">
    <text evidence="8">Belongs to the binding-protein-dependent transport system permease family. OppBC subfamily.</text>
</comment>
<feature type="transmembrane region" description="Helical" evidence="9">
    <location>
        <begin position="305"/>
        <end position="328"/>
    </location>
</feature>
<evidence type="ECO:0000256" key="1">
    <source>
        <dbReference type="ARBA" id="ARBA00004429"/>
    </source>
</evidence>
<dbReference type="PROSITE" id="PS50928">
    <property type="entry name" value="ABC_TM1"/>
    <property type="match status" value="1"/>
</dbReference>
<keyword evidence="2 9" id="KW-0813">Transport</keyword>
<dbReference type="Pfam" id="PF00528">
    <property type="entry name" value="BPD_transp_1"/>
    <property type="match status" value="1"/>
</dbReference>
<dbReference type="Gene3D" id="1.10.3720.10">
    <property type="entry name" value="MetI-like"/>
    <property type="match status" value="1"/>
</dbReference>
<proteinExistence type="inferred from homology"/>
<dbReference type="EMBL" id="LSNE01000009">
    <property type="protein sequence ID" value="KXI27967.1"/>
    <property type="molecule type" value="Genomic_DNA"/>
</dbReference>
<dbReference type="GO" id="GO:0005886">
    <property type="term" value="C:plasma membrane"/>
    <property type="evidence" value="ECO:0007669"/>
    <property type="project" value="UniProtKB-SubCell"/>
</dbReference>
<dbReference type="InterPro" id="IPR035906">
    <property type="entry name" value="MetI-like_sf"/>
</dbReference>
<keyword evidence="7 9" id="KW-0472">Membrane</keyword>
<keyword evidence="4" id="KW-0997">Cell inner membrane</keyword>
<comment type="caution">
    <text evidence="11">The sequence shown here is derived from an EMBL/GenBank/DDBJ whole genome shotgun (WGS) entry which is preliminary data.</text>
</comment>
<protein>
    <submittedName>
        <fullName evidence="11">Peptide ABC transporter permease</fullName>
    </submittedName>
</protein>
<dbReference type="GO" id="GO:0071916">
    <property type="term" value="F:dipeptide transmembrane transporter activity"/>
    <property type="evidence" value="ECO:0007669"/>
    <property type="project" value="TreeGrafter"/>
</dbReference>
<dbReference type="AlphaFoldDB" id="A0A148KNT8"/>
<dbReference type="PANTHER" id="PTHR43163:SF4">
    <property type="entry name" value="PUTRESCINE EXPORT SYSTEM PERMEASE PROTEIN SAPB"/>
    <property type="match status" value="1"/>
</dbReference>
<evidence type="ECO:0000256" key="6">
    <source>
        <dbReference type="ARBA" id="ARBA00022989"/>
    </source>
</evidence>
<evidence type="ECO:0000256" key="3">
    <source>
        <dbReference type="ARBA" id="ARBA00022475"/>
    </source>
</evidence>
<dbReference type="CDD" id="cd06261">
    <property type="entry name" value="TM_PBP2"/>
    <property type="match status" value="1"/>
</dbReference>
<evidence type="ECO:0000256" key="2">
    <source>
        <dbReference type="ARBA" id="ARBA00022448"/>
    </source>
</evidence>
<dbReference type="InterPro" id="IPR000515">
    <property type="entry name" value="MetI-like"/>
</dbReference>
<evidence type="ECO:0000256" key="9">
    <source>
        <dbReference type="RuleBase" id="RU363032"/>
    </source>
</evidence>
<evidence type="ECO:0000259" key="10">
    <source>
        <dbReference type="PROSITE" id="PS50928"/>
    </source>
</evidence>
<accession>A0A148KNT8</accession>
<keyword evidence="5 9" id="KW-0812">Transmembrane</keyword>
<feature type="transmembrane region" description="Helical" evidence="9">
    <location>
        <begin position="12"/>
        <end position="30"/>
    </location>
</feature>
<feature type="domain" description="ABC transmembrane type-1" evidence="10">
    <location>
        <begin position="96"/>
        <end position="328"/>
    </location>
</feature>
<gene>
    <name evidence="11" type="ORF">AX660_20930</name>
</gene>
<feature type="transmembrane region" description="Helical" evidence="9">
    <location>
        <begin position="102"/>
        <end position="121"/>
    </location>
</feature>
<keyword evidence="6 9" id="KW-1133">Transmembrane helix</keyword>
<comment type="subcellular location">
    <subcellularLocation>
        <location evidence="1">Cell inner membrane</location>
        <topology evidence="1">Multi-pass membrane protein</topology>
    </subcellularLocation>
    <subcellularLocation>
        <location evidence="9">Cell membrane</location>
        <topology evidence="9">Multi-pass membrane protein</topology>
    </subcellularLocation>
</comment>
<reference evidence="12" key="1">
    <citation type="submission" date="2016-02" db="EMBL/GenBank/DDBJ databases">
        <authorList>
            <person name="Schultz-Johansen M."/>
            <person name="Glaring M.A."/>
            <person name="Bech P.K."/>
            <person name="Stougaard P."/>
        </authorList>
    </citation>
    <scope>NUCLEOTIDE SEQUENCE [LARGE SCALE GENOMIC DNA]</scope>
    <source>
        <strain evidence="12">S66</strain>
    </source>
</reference>
<evidence type="ECO:0000313" key="11">
    <source>
        <dbReference type="EMBL" id="KXI27967.1"/>
    </source>
</evidence>
<feature type="transmembrane region" description="Helical" evidence="9">
    <location>
        <begin position="205"/>
        <end position="224"/>
    </location>
</feature>
<dbReference type="STRING" id="1799789.AX660_20930"/>
<organism evidence="11 12">
    <name type="scientific">Paraglaciecola hydrolytica</name>
    <dbReference type="NCBI Taxonomy" id="1799789"/>
    <lineage>
        <taxon>Bacteria</taxon>
        <taxon>Pseudomonadati</taxon>
        <taxon>Pseudomonadota</taxon>
        <taxon>Gammaproteobacteria</taxon>
        <taxon>Alteromonadales</taxon>
        <taxon>Alteromonadaceae</taxon>
        <taxon>Paraglaciecola</taxon>
    </lineage>
</organism>
<evidence type="ECO:0000256" key="7">
    <source>
        <dbReference type="ARBA" id="ARBA00023136"/>
    </source>
</evidence>
<dbReference type="RefSeq" id="WP_068379851.1">
    <property type="nucleotide sequence ID" value="NZ_LSNE01000009.1"/>
</dbReference>
<keyword evidence="3" id="KW-1003">Cell membrane</keyword>
<dbReference type="SUPFAM" id="SSF161098">
    <property type="entry name" value="MetI-like"/>
    <property type="match status" value="1"/>
</dbReference>
<evidence type="ECO:0000256" key="5">
    <source>
        <dbReference type="ARBA" id="ARBA00022692"/>
    </source>
</evidence>